<dbReference type="SMART" id="SM00460">
    <property type="entry name" value="TGc"/>
    <property type="match status" value="1"/>
</dbReference>
<dbReference type="PANTHER" id="PTHR33490:SF3">
    <property type="entry name" value="CONSERVED INTEGRAL MEMBRANE PROTEIN"/>
    <property type="match status" value="1"/>
</dbReference>
<name>A0A419EPV8_9BACT</name>
<reference evidence="2 3" key="1">
    <citation type="journal article" date="2017" name="ISME J.">
        <title>Energy and carbon metabolisms in a deep terrestrial subsurface fluid microbial community.</title>
        <authorList>
            <person name="Momper L."/>
            <person name="Jungbluth S.P."/>
            <person name="Lee M.D."/>
            <person name="Amend J.P."/>
        </authorList>
    </citation>
    <scope>NUCLEOTIDE SEQUENCE [LARGE SCALE GENOMIC DNA]</scope>
    <source>
        <strain evidence="2">SURF_17</strain>
    </source>
</reference>
<dbReference type="InterPro" id="IPR002931">
    <property type="entry name" value="Transglutaminase-like"/>
</dbReference>
<dbReference type="SUPFAM" id="SSF54001">
    <property type="entry name" value="Cysteine proteinases"/>
    <property type="match status" value="1"/>
</dbReference>
<protein>
    <submittedName>
        <fullName evidence="2">Transglutaminase domain-containing protein</fullName>
    </submittedName>
</protein>
<dbReference type="Gene3D" id="3.10.620.30">
    <property type="match status" value="1"/>
</dbReference>
<dbReference type="AlphaFoldDB" id="A0A419EPV8"/>
<evidence type="ECO:0000313" key="2">
    <source>
        <dbReference type="EMBL" id="RJP65255.1"/>
    </source>
</evidence>
<organism evidence="2 3">
    <name type="scientific">Candidatus Abyssobacteria bacterium SURF_17</name>
    <dbReference type="NCBI Taxonomy" id="2093361"/>
    <lineage>
        <taxon>Bacteria</taxon>
        <taxon>Pseudomonadati</taxon>
        <taxon>Candidatus Hydrogenedentota</taxon>
        <taxon>Candidatus Abyssobacteria</taxon>
    </lineage>
</organism>
<evidence type="ECO:0000259" key="1">
    <source>
        <dbReference type="SMART" id="SM00460"/>
    </source>
</evidence>
<proteinExistence type="predicted"/>
<gene>
    <name evidence="2" type="ORF">C4532_17820</name>
</gene>
<dbReference type="EMBL" id="QZKI01000129">
    <property type="protein sequence ID" value="RJP65255.1"/>
    <property type="molecule type" value="Genomic_DNA"/>
</dbReference>
<evidence type="ECO:0000313" key="3">
    <source>
        <dbReference type="Proteomes" id="UP000285961"/>
    </source>
</evidence>
<accession>A0A419EPV8</accession>
<sequence length="516" mass="57241">MSIIKSKRRKIALIVLITAFWLLMNGQLVRRELWLTRLPSGSTSIAASLTPELSYKEQWMGIYYEGEKVGYSCTTANRVHSAEEPGYIILNRTFMVVEIMGSPLKVQFEGLLRTDDEFKMRSFSCWLKSAGHQIQIDGKLAGETLSLSMLSGSKVFRREIKASKDVNLSNSLTPLLYLPDLEPGVTYSVDILDPLSFATNKAKITVTGMEPYEYGGKQVDVFVVETEYQGVTFTAWVTESGDVLKESTPLGWTLIREDRDVASDFRADAVNFRHDIAKLLAVPSDVQIAEPEQTRGLRARISGIDLTQFTLEGAGQTLLDPATGLLRIEMKRPDRTASPPIPVTDPLFAEFLKPSMLVQSDDHAIQTLATKIAGGERNSLVVAERINQWVFDNIRKKVTFSLPSAVEVLETREGDCNEHTTLYVALARSVGIPAKITIGLVYHKGSFYYHAWPEVYVGQWVAMDPTLGQPVADATHIKLLEGGLDQQAKLMQSIEKVKLAIVSFSYEPPAAAETAS</sequence>
<dbReference type="Proteomes" id="UP000285961">
    <property type="component" value="Unassembled WGS sequence"/>
</dbReference>
<feature type="domain" description="Transglutaminase-like" evidence="1">
    <location>
        <begin position="408"/>
        <end position="467"/>
    </location>
</feature>
<dbReference type="Pfam" id="PF01841">
    <property type="entry name" value="Transglut_core"/>
    <property type="match status" value="1"/>
</dbReference>
<comment type="caution">
    <text evidence="2">The sequence shown here is derived from an EMBL/GenBank/DDBJ whole genome shotgun (WGS) entry which is preliminary data.</text>
</comment>
<dbReference type="InterPro" id="IPR038765">
    <property type="entry name" value="Papain-like_cys_pep_sf"/>
</dbReference>
<dbReference type="PANTHER" id="PTHR33490">
    <property type="entry name" value="BLR5614 PROTEIN-RELATED"/>
    <property type="match status" value="1"/>
</dbReference>